<dbReference type="InterPro" id="IPR037250">
    <property type="entry name" value="NEAT_dom_sf"/>
</dbReference>
<keyword evidence="4 6" id="KW-0732">Signal</keyword>
<feature type="domain" description="NEAT" evidence="7">
    <location>
        <begin position="30"/>
        <end position="151"/>
    </location>
</feature>
<accession>A0ABV5ANR7</accession>
<dbReference type="RefSeq" id="WP_375353393.1">
    <property type="nucleotide sequence ID" value="NZ_JBHHMI010000002.1"/>
</dbReference>
<dbReference type="Proteomes" id="UP001580346">
    <property type="component" value="Unassembled WGS sequence"/>
</dbReference>
<gene>
    <name evidence="8" type="ORF">ACE41H_03430</name>
</gene>
<feature type="chain" id="PRO_5046004638" evidence="6">
    <location>
        <begin position="29"/>
        <end position="153"/>
    </location>
</feature>
<keyword evidence="9" id="KW-1185">Reference proteome</keyword>
<dbReference type="PANTHER" id="PTHR37824">
    <property type="entry name" value="IRON-REGULATED SURFACE DETERMINANT PROTEIN C"/>
    <property type="match status" value="1"/>
</dbReference>
<dbReference type="InterPro" id="IPR006635">
    <property type="entry name" value="NEAT_dom"/>
</dbReference>
<feature type="signal peptide" evidence="6">
    <location>
        <begin position="1"/>
        <end position="28"/>
    </location>
</feature>
<evidence type="ECO:0000256" key="6">
    <source>
        <dbReference type="SAM" id="SignalP"/>
    </source>
</evidence>
<evidence type="ECO:0000256" key="2">
    <source>
        <dbReference type="ARBA" id="ARBA00022512"/>
    </source>
</evidence>
<dbReference type="PANTHER" id="PTHR37824:SF1">
    <property type="entry name" value="IRON-REGULATED SURFACE DETERMINANT PROTEIN C"/>
    <property type="match status" value="1"/>
</dbReference>
<keyword evidence="2" id="KW-0134">Cell wall</keyword>
<dbReference type="Gene3D" id="2.60.40.1850">
    <property type="match status" value="1"/>
</dbReference>
<keyword evidence="3" id="KW-0964">Secreted</keyword>
<evidence type="ECO:0000256" key="5">
    <source>
        <dbReference type="ARBA" id="ARBA00023088"/>
    </source>
</evidence>
<organism evidence="8 9">
    <name type="scientific">Paenibacillus enshidis</name>
    <dbReference type="NCBI Taxonomy" id="1458439"/>
    <lineage>
        <taxon>Bacteria</taxon>
        <taxon>Bacillati</taxon>
        <taxon>Bacillota</taxon>
        <taxon>Bacilli</taxon>
        <taxon>Bacillales</taxon>
        <taxon>Paenibacillaceae</taxon>
        <taxon>Paenibacillus</taxon>
    </lineage>
</organism>
<comment type="subcellular location">
    <subcellularLocation>
        <location evidence="1">Secreted</location>
        <location evidence="1">Cell wall</location>
        <topology evidence="1">Peptidoglycan-anchor</topology>
    </subcellularLocation>
</comment>
<dbReference type="SMART" id="SM00725">
    <property type="entry name" value="NEAT"/>
    <property type="match status" value="1"/>
</dbReference>
<evidence type="ECO:0000313" key="9">
    <source>
        <dbReference type="Proteomes" id="UP001580346"/>
    </source>
</evidence>
<dbReference type="SUPFAM" id="SSF158911">
    <property type="entry name" value="NEAT domain-like"/>
    <property type="match status" value="1"/>
</dbReference>
<dbReference type="Pfam" id="PF05031">
    <property type="entry name" value="NEAT"/>
    <property type="match status" value="1"/>
</dbReference>
<sequence length="153" mass="16549">MKKNLLLKWSLMAFVVFALLLPYGVAGATPADGKYTFNYTVLKDGTDSTSMMDSYTVKPANLTVTGGQAYVTLTLKNSSWITKFQTEQNGQYVDADVVSSNTAANTRVVGFPVANLDAKLNAYTEVVIPVLGYNGKYDVQLKFDTASITPVAP</sequence>
<dbReference type="InterPro" id="IPR050436">
    <property type="entry name" value="IsdA"/>
</dbReference>
<evidence type="ECO:0000256" key="1">
    <source>
        <dbReference type="ARBA" id="ARBA00004168"/>
    </source>
</evidence>
<comment type="caution">
    <text evidence="8">The sequence shown here is derived from an EMBL/GenBank/DDBJ whole genome shotgun (WGS) entry which is preliminary data.</text>
</comment>
<protein>
    <submittedName>
        <fullName evidence="8">NEAT domain-containing protein</fullName>
    </submittedName>
</protein>
<evidence type="ECO:0000313" key="8">
    <source>
        <dbReference type="EMBL" id="MFB5265838.1"/>
    </source>
</evidence>
<dbReference type="EMBL" id="JBHHMI010000002">
    <property type="protein sequence ID" value="MFB5265838.1"/>
    <property type="molecule type" value="Genomic_DNA"/>
</dbReference>
<reference evidence="8 9" key="1">
    <citation type="submission" date="2024-09" db="EMBL/GenBank/DDBJ databases">
        <title>Paenibacillus zeirhizospherea sp. nov., isolated from surface of the maize (Zea mays) roots in a horticulture field, Hungary.</title>
        <authorList>
            <person name="Marton D."/>
            <person name="Farkas M."/>
            <person name="Bedics A."/>
            <person name="Toth E."/>
            <person name="Tancsics A."/>
            <person name="Boka K."/>
            <person name="Maroti G."/>
            <person name="Kriszt B."/>
            <person name="Cserhati M."/>
        </authorList>
    </citation>
    <scope>NUCLEOTIDE SEQUENCE [LARGE SCALE GENOMIC DNA]</scope>
    <source>
        <strain evidence="8 9">KCTC 33519</strain>
    </source>
</reference>
<proteinExistence type="predicted"/>
<evidence type="ECO:0000259" key="7">
    <source>
        <dbReference type="PROSITE" id="PS50978"/>
    </source>
</evidence>
<dbReference type="PROSITE" id="PS50978">
    <property type="entry name" value="NEAT"/>
    <property type="match status" value="1"/>
</dbReference>
<keyword evidence="5" id="KW-0572">Peptidoglycan-anchor</keyword>
<evidence type="ECO:0000256" key="4">
    <source>
        <dbReference type="ARBA" id="ARBA00022729"/>
    </source>
</evidence>
<dbReference type="CDD" id="cd06920">
    <property type="entry name" value="NEAT"/>
    <property type="match status" value="1"/>
</dbReference>
<evidence type="ECO:0000256" key="3">
    <source>
        <dbReference type="ARBA" id="ARBA00022525"/>
    </source>
</evidence>
<name>A0ABV5ANR7_9BACL</name>